<proteinExistence type="predicted"/>
<name>A0A852VR26_9MICO</name>
<sequence>MTSSDPNDRRRALREEFWRGVGVPGHTRGPLDDADEPSLWPGGVSSYRHVASAHATIVATDGLSDPGSRDVPGDGGGPGLELYIESIELTGDDTGAGRWLVAALEETAGAVAGAAPTVADALAEHELLSLEVTGEGAPSEWVSDGRLGVLLGVRLPGRGTGYEVDGERIHVLSVTPLRPEELDVITNEGPTGRRRIAEALAASGWYSYADTERPTVP</sequence>
<accession>A0A852VR26</accession>
<evidence type="ECO:0000313" key="2">
    <source>
        <dbReference type="Proteomes" id="UP000554054"/>
    </source>
</evidence>
<reference evidence="1 2" key="1">
    <citation type="submission" date="2020-07" db="EMBL/GenBank/DDBJ databases">
        <title>Sequencing the genomes of 1000 actinobacteria strains.</title>
        <authorList>
            <person name="Klenk H.-P."/>
        </authorList>
    </citation>
    <scope>NUCLEOTIDE SEQUENCE [LARGE SCALE GENOMIC DNA]</scope>
    <source>
        <strain evidence="1 2">DSM 26154</strain>
    </source>
</reference>
<keyword evidence="2" id="KW-1185">Reference proteome</keyword>
<evidence type="ECO:0008006" key="3">
    <source>
        <dbReference type="Google" id="ProtNLM"/>
    </source>
</evidence>
<dbReference type="EMBL" id="JACCAE010000001">
    <property type="protein sequence ID" value="NYF98268.1"/>
    <property type="molecule type" value="Genomic_DNA"/>
</dbReference>
<dbReference type="Proteomes" id="UP000554054">
    <property type="component" value="Unassembled WGS sequence"/>
</dbReference>
<comment type="caution">
    <text evidence="1">The sequence shown here is derived from an EMBL/GenBank/DDBJ whole genome shotgun (WGS) entry which is preliminary data.</text>
</comment>
<dbReference type="AlphaFoldDB" id="A0A852VR26"/>
<gene>
    <name evidence="1" type="ORF">BJY20_001660</name>
</gene>
<organism evidence="1 2">
    <name type="scientific">Janibacter cremeus</name>
    <dbReference type="NCBI Taxonomy" id="1285192"/>
    <lineage>
        <taxon>Bacteria</taxon>
        <taxon>Bacillati</taxon>
        <taxon>Actinomycetota</taxon>
        <taxon>Actinomycetes</taxon>
        <taxon>Micrococcales</taxon>
        <taxon>Intrasporangiaceae</taxon>
        <taxon>Janibacter</taxon>
    </lineage>
</organism>
<evidence type="ECO:0000313" key="1">
    <source>
        <dbReference type="EMBL" id="NYF98268.1"/>
    </source>
</evidence>
<dbReference type="RefSeq" id="WP_185991101.1">
    <property type="nucleotide sequence ID" value="NZ_JACCAE010000001.1"/>
</dbReference>
<protein>
    <recommendedName>
        <fullName evidence="3">Suppressor of fused protein (SUFU)</fullName>
    </recommendedName>
</protein>